<proteinExistence type="inferred from homology"/>
<evidence type="ECO:0000256" key="2">
    <source>
        <dbReference type="ARBA" id="ARBA00022801"/>
    </source>
</evidence>
<evidence type="ECO:0000256" key="4">
    <source>
        <dbReference type="PROSITE-ProRule" id="PRU00742"/>
    </source>
</evidence>
<evidence type="ECO:0000313" key="5">
    <source>
        <dbReference type="EMBL" id="SQB98796.1"/>
    </source>
</evidence>
<dbReference type="AlphaFoldDB" id="A0A2X3BHL8"/>
<name>A0A2X3BHL8_9HELI</name>
<organism evidence="5 6">
    <name type="scientific">Helicobacter fennelliae</name>
    <dbReference type="NCBI Taxonomy" id="215"/>
    <lineage>
        <taxon>Bacteria</taxon>
        <taxon>Pseudomonadati</taxon>
        <taxon>Campylobacterota</taxon>
        <taxon>Epsilonproteobacteria</taxon>
        <taxon>Campylobacterales</taxon>
        <taxon>Helicobacteraceae</taxon>
        <taxon>Helicobacter</taxon>
    </lineage>
</organism>
<dbReference type="InterPro" id="IPR006035">
    <property type="entry name" value="Ureohydrolase"/>
</dbReference>
<keyword evidence="1" id="KW-0479">Metal-binding</keyword>
<gene>
    <name evidence="5" type="primary">rocF_1</name>
    <name evidence="5" type="ORF">NCTC13102_01263</name>
</gene>
<dbReference type="PANTHER" id="PTHR43782:SF3">
    <property type="entry name" value="ARGINASE"/>
    <property type="match status" value="1"/>
</dbReference>
<dbReference type="GO" id="GO:0030145">
    <property type="term" value="F:manganese ion binding"/>
    <property type="evidence" value="ECO:0007669"/>
    <property type="project" value="TreeGrafter"/>
</dbReference>
<dbReference type="CDD" id="cd09999">
    <property type="entry name" value="Arginase-like_1"/>
    <property type="match status" value="1"/>
</dbReference>
<dbReference type="Gene3D" id="3.40.800.10">
    <property type="entry name" value="Ureohydrolase domain"/>
    <property type="match status" value="1"/>
</dbReference>
<dbReference type="GO" id="GO:0004053">
    <property type="term" value="F:arginase activity"/>
    <property type="evidence" value="ECO:0007669"/>
    <property type="project" value="UniProtKB-EC"/>
</dbReference>
<dbReference type="InterPro" id="IPR023696">
    <property type="entry name" value="Ureohydrolase_dom_sf"/>
</dbReference>
<dbReference type="EMBL" id="UAWL01000006">
    <property type="protein sequence ID" value="SQB98796.1"/>
    <property type="molecule type" value="Genomic_DNA"/>
</dbReference>
<evidence type="ECO:0000313" key="6">
    <source>
        <dbReference type="Proteomes" id="UP000250166"/>
    </source>
</evidence>
<evidence type="ECO:0000256" key="3">
    <source>
        <dbReference type="ARBA" id="ARBA00023211"/>
    </source>
</evidence>
<reference evidence="5 6" key="1">
    <citation type="submission" date="2018-06" db="EMBL/GenBank/DDBJ databases">
        <authorList>
            <consortium name="Pathogen Informatics"/>
            <person name="Doyle S."/>
        </authorList>
    </citation>
    <scope>NUCLEOTIDE SEQUENCE [LARGE SCALE GENOMIC DNA]</scope>
    <source>
        <strain evidence="5 6">NCTC13102</strain>
    </source>
</reference>
<dbReference type="PANTHER" id="PTHR43782">
    <property type="entry name" value="ARGINASE"/>
    <property type="match status" value="1"/>
</dbReference>
<protein>
    <submittedName>
        <fullName evidence="5">Arginase</fullName>
        <ecNumber evidence="5">3.5.3.1</ecNumber>
    </submittedName>
</protein>
<dbReference type="Proteomes" id="UP000250166">
    <property type="component" value="Unassembled WGS sequence"/>
</dbReference>
<dbReference type="EC" id="3.5.3.1" evidence="5"/>
<dbReference type="SUPFAM" id="SSF52768">
    <property type="entry name" value="Arginase/deacetylase"/>
    <property type="match status" value="1"/>
</dbReference>
<dbReference type="PROSITE" id="PS51409">
    <property type="entry name" value="ARGINASE_2"/>
    <property type="match status" value="1"/>
</dbReference>
<keyword evidence="3" id="KW-0464">Manganese</keyword>
<dbReference type="RefSeq" id="WP_112058696.1">
    <property type="nucleotide sequence ID" value="NZ_UAWL01000006.1"/>
</dbReference>
<keyword evidence="2 5" id="KW-0378">Hydrolase</keyword>
<dbReference type="Pfam" id="PF00491">
    <property type="entry name" value="Arginase"/>
    <property type="match status" value="1"/>
</dbReference>
<comment type="similarity">
    <text evidence="4">Belongs to the arginase family.</text>
</comment>
<evidence type="ECO:0000256" key="1">
    <source>
        <dbReference type="ARBA" id="ARBA00022723"/>
    </source>
</evidence>
<sequence length="297" mass="32719">MQTLELVFPQWQGGDITRFFPELSAQEAAQGYYLGAQILKLLTESINPNLAKNSALVPISLEWTLDSNGQRIVQEGIIDGAILQKQTKSALQILRDKNPDRILTLGGECATSIAPFSYLADKYKGDCVALIWLDAHPDLGLPHDDFYKGYHAMAVSALNGRLQEQLKLPAIIKSHRILLTGLHSHEAEVMKERQKAFGIKSLNSAESSAQNVLAFLAQSGAKKLLIHFDLDVLNPAELYAGVGNSGKMSIAQIMEIIEALNAEYDIIGLTIAEHLPKLELQLKCLLEKLPLIKNDQN</sequence>
<dbReference type="GO" id="GO:0005829">
    <property type="term" value="C:cytosol"/>
    <property type="evidence" value="ECO:0007669"/>
    <property type="project" value="TreeGrafter"/>
</dbReference>
<accession>A0A2X3BHL8</accession>